<gene>
    <name evidence="1" type="ORF">MYP_3820</name>
</gene>
<accession>A0A098LI04</accession>
<sequence>MRSRALTLKSVRKNAYRYTESIGDSATKLAKSVKKSFSKIDWEGMGKDAKKQFNILSKRGQRLVHQAKKSARLSAKKLRKKAWYRELKKGTFFPKRARIIRSWAILNAKYIQLMVSKKARRVNRMLNPDYPALRNFADDTLAITKFFFGTQIPRYTGLALEKVR</sequence>
<evidence type="ECO:0000313" key="1">
    <source>
        <dbReference type="EMBL" id="GAL86590.1"/>
    </source>
</evidence>
<dbReference type="STRING" id="153721.MYP_3820"/>
<dbReference type="Proteomes" id="UP000030185">
    <property type="component" value="Unassembled WGS sequence"/>
</dbReference>
<keyword evidence="2" id="KW-1185">Reference proteome</keyword>
<evidence type="ECO:0000313" key="2">
    <source>
        <dbReference type="Proteomes" id="UP000030185"/>
    </source>
</evidence>
<protein>
    <submittedName>
        <fullName evidence="1">Uncharacterized protein</fullName>
    </submittedName>
</protein>
<name>A0A098LI04_9BACT</name>
<dbReference type="OrthoDB" id="9832384at2"/>
<comment type="caution">
    <text evidence="1">The sequence shown here is derived from an EMBL/GenBank/DDBJ whole genome shotgun (WGS) entry which is preliminary data.</text>
</comment>
<organism evidence="1 2">
    <name type="scientific">Sporocytophaga myxococcoides</name>
    <dbReference type="NCBI Taxonomy" id="153721"/>
    <lineage>
        <taxon>Bacteria</taxon>
        <taxon>Pseudomonadati</taxon>
        <taxon>Bacteroidota</taxon>
        <taxon>Cytophagia</taxon>
        <taxon>Cytophagales</taxon>
        <taxon>Cytophagaceae</taxon>
        <taxon>Sporocytophaga</taxon>
    </lineage>
</organism>
<dbReference type="AlphaFoldDB" id="A0A098LI04"/>
<dbReference type="RefSeq" id="WP_045466724.1">
    <property type="nucleotide sequence ID" value="NZ_BBLT01000008.1"/>
</dbReference>
<dbReference type="EMBL" id="BBLT01000008">
    <property type="protein sequence ID" value="GAL86590.1"/>
    <property type="molecule type" value="Genomic_DNA"/>
</dbReference>
<reference evidence="1 2" key="1">
    <citation type="submission" date="2014-09" db="EMBL/GenBank/DDBJ databases">
        <title>Sporocytophaga myxococcoides PG-01 genome sequencing.</title>
        <authorList>
            <person name="Liu L."/>
            <person name="Gao P.J."/>
            <person name="Chen G.J."/>
            <person name="Wang L.S."/>
        </authorList>
    </citation>
    <scope>NUCLEOTIDE SEQUENCE [LARGE SCALE GENOMIC DNA]</scope>
    <source>
        <strain evidence="1 2">PG-01</strain>
    </source>
</reference>
<proteinExistence type="predicted"/>